<dbReference type="SUPFAM" id="SSF75304">
    <property type="entry name" value="Amidase signature (AS) enzymes"/>
    <property type="match status" value="1"/>
</dbReference>
<dbReference type="Pfam" id="PF01425">
    <property type="entry name" value="Amidase"/>
    <property type="match status" value="1"/>
</dbReference>
<dbReference type="InterPro" id="IPR020556">
    <property type="entry name" value="Amidase_CS"/>
</dbReference>
<gene>
    <name evidence="2" type="primary">gatA</name>
    <name evidence="2" type="ORF">AMETH_1763</name>
</gene>
<reference evidence="2 3" key="1">
    <citation type="submission" date="2014-07" db="EMBL/GenBank/DDBJ databases">
        <title>Whole Genome Sequence of the Amycolatopsis methanolica 239.</title>
        <authorList>
            <person name="Tang B."/>
        </authorList>
    </citation>
    <scope>NUCLEOTIDE SEQUENCE [LARGE SCALE GENOMIC DNA]</scope>
    <source>
        <strain evidence="2 3">239</strain>
    </source>
</reference>
<evidence type="ECO:0000313" key="2">
    <source>
        <dbReference type="EMBL" id="AIJ21855.1"/>
    </source>
</evidence>
<keyword evidence="3" id="KW-1185">Reference proteome</keyword>
<dbReference type="AlphaFoldDB" id="A0A076MSU2"/>
<dbReference type="KEGG" id="amq:AMETH_1763"/>
<dbReference type="STRING" id="1068978.AMETH_1763"/>
<dbReference type="RefSeq" id="WP_017987716.1">
    <property type="nucleotide sequence ID" value="NZ_AQUL01000001.1"/>
</dbReference>
<dbReference type="GO" id="GO:0003824">
    <property type="term" value="F:catalytic activity"/>
    <property type="evidence" value="ECO:0007669"/>
    <property type="project" value="InterPro"/>
</dbReference>
<dbReference type="OrthoDB" id="182039at2"/>
<dbReference type="InterPro" id="IPR000120">
    <property type="entry name" value="Amidase"/>
</dbReference>
<feature type="domain" description="Amidase" evidence="1">
    <location>
        <begin position="24"/>
        <end position="381"/>
    </location>
</feature>
<sequence length="406" mass="42064">MHEEVCALSTDFGAYVERFPHPETGIPFAVKDFLDVAGQKTRNGTPGLGHHVAADDAEVVARMRAAGYVPVSRTTVPELAWSVRTPGCRNPWAPDRDAGGSSGGSAVAVAIGDVPVALGTDTGGSIRIPAALCGVAGLRPTHGTVPMRGVTPLVPSMDTVGPIARTAADCLTVHRILAGAGEPAPDTVEGLRLGWPEHLWRGKVDPEVLEVFESAAGTLRAAGAEIVPAELPLGARHARSAGFTTMLYESAQQWWRAYSDDPSGLRGRAIGQLKAGTEVSRDDYDAARARAAEIADEVDAVFREVDALLMPTLPVTAAPAGTDTVELGGRAESLENAYYRLTALASVSGHPALTVPAGLTGAGLPAGAQLVGPRRQEALLCLLGGVIETGPPARALARARTGRTPS</sequence>
<accession>A0A076MSU2</accession>
<dbReference type="InterPro" id="IPR023631">
    <property type="entry name" value="Amidase_dom"/>
</dbReference>
<dbReference type="eggNOG" id="COG0154">
    <property type="taxonomic scope" value="Bacteria"/>
</dbReference>
<dbReference type="InterPro" id="IPR036928">
    <property type="entry name" value="AS_sf"/>
</dbReference>
<dbReference type="PROSITE" id="PS00571">
    <property type="entry name" value="AMIDASES"/>
    <property type="match status" value="1"/>
</dbReference>
<dbReference type="EMBL" id="CP009110">
    <property type="protein sequence ID" value="AIJ21855.1"/>
    <property type="molecule type" value="Genomic_DNA"/>
</dbReference>
<dbReference type="PANTHER" id="PTHR11895:SF176">
    <property type="entry name" value="AMIDASE AMID-RELATED"/>
    <property type="match status" value="1"/>
</dbReference>
<name>A0A076MSU2_AMYME</name>
<proteinExistence type="predicted"/>
<protein>
    <submittedName>
        <fullName evidence="2">Amidase</fullName>
    </submittedName>
</protein>
<dbReference type="HOGENOM" id="CLU_009600_0_3_11"/>
<dbReference type="Gene3D" id="3.90.1300.10">
    <property type="entry name" value="Amidase signature (AS) domain"/>
    <property type="match status" value="1"/>
</dbReference>
<evidence type="ECO:0000313" key="3">
    <source>
        <dbReference type="Proteomes" id="UP000062973"/>
    </source>
</evidence>
<dbReference type="Proteomes" id="UP000062973">
    <property type="component" value="Chromosome"/>
</dbReference>
<dbReference type="PANTHER" id="PTHR11895">
    <property type="entry name" value="TRANSAMIDASE"/>
    <property type="match status" value="1"/>
</dbReference>
<dbReference type="PATRIC" id="fig|1068978.7.peg.1862"/>
<organism evidence="2 3">
    <name type="scientific">Amycolatopsis methanolica 239</name>
    <dbReference type="NCBI Taxonomy" id="1068978"/>
    <lineage>
        <taxon>Bacteria</taxon>
        <taxon>Bacillati</taxon>
        <taxon>Actinomycetota</taxon>
        <taxon>Actinomycetes</taxon>
        <taxon>Pseudonocardiales</taxon>
        <taxon>Pseudonocardiaceae</taxon>
        <taxon>Amycolatopsis</taxon>
        <taxon>Amycolatopsis methanolica group</taxon>
    </lineage>
</organism>
<evidence type="ECO:0000259" key="1">
    <source>
        <dbReference type="Pfam" id="PF01425"/>
    </source>
</evidence>